<evidence type="ECO:0000256" key="1">
    <source>
        <dbReference type="SAM" id="MobiDB-lite"/>
    </source>
</evidence>
<keyword evidence="2" id="KW-0732">Signal</keyword>
<evidence type="ECO:0000313" key="3">
    <source>
        <dbReference type="Proteomes" id="UP000085678"/>
    </source>
</evidence>
<dbReference type="InParanoid" id="A0A1S3JZA4"/>
<sequence length="227" mass="26663">MRFLEILMLLGGVGQLASALSLIPVPDWIGLLTTETPPLESPDGQVLSVTLPGGGSVKTGFSTRKDVSPDGKRYPSSKQLNSAQQQQSLAREPINSNTHPDNPEILPVSLSETGNRTKRQLYGQCRTWHNWVQPWWIYWNSGWWPVLNSPWWGWHWHYWIYCLPTSNICKSNYTWVNGRYVRFCSRCTTEWGWLRVPLWYTWHVRWVWIRAPVGCCCNFQRYFWQCW</sequence>
<accession>A0A1S3JZA4</accession>
<feature type="chain" id="PRO_5010160976" evidence="2">
    <location>
        <begin position="20"/>
        <end position="227"/>
    </location>
</feature>
<protein>
    <submittedName>
        <fullName evidence="4">Uncharacterized protein LOC106177248</fullName>
    </submittedName>
</protein>
<dbReference type="GeneID" id="106177248"/>
<proteinExistence type="predicted"/>
<feature type="signal peptide" evidence="2">
    <location>
        <begin position="1"/>
        <end position="19"/>
    </location>
</feature>
<feature type="compositionally biased region" description="Basic and acidic residues" evidence="1">
    <location>
        <begin position="63"/>
        <end position="73"/>
    </location>
</feature>
<evidence type="ECO:0000313" key="4">
    <source>
        <dbReference type="RefSeq" id="XP_013415424.1"/>
    </source>
</evidence>
<keyword evidence="3" id="KW-1185">Reference proteome</keyword>
<dbReference type="KEGG" id="lak:106177248"/>
<reference evidence="4" key="1">
    <citation type="submission" date="2025-08" db="UniProtKB">
        <authorList>
            <consortium name="RefSeq"/>
        </authorList>
    </citation>
    <scope>IDENTIFICATION</scope>
    <source>
        <tissue evidence="4">Gonads</tissue>
    </source>
</reference>
<dbReference type="RefSeq" id="XP_013415424.1">
    <property type="nucleotide sequence ID" value="XM_013559970.2"/>
</dbReference>
<feature type="compositionally biased region" description="Low complexity" evidence="1">
    <location>
        <begin position="76"/>
        <end position="90"/>
    </location>
</feature>
<name>A0A1S3JZA4_LINAN</name>
<evidence type="ECO:0000256" key="2">
    <source>
        <dbReference type="SAM" id="SignalP"/>
    </source>
</evidence>
<organism evidence="3 4">
    <name type="scientific">Lingula anatina</name>
    <name type="common">Brachiopod</name>
    <name type="synonym">Lingula unguis</name>
    <dbReference type="NCBI Taxonomy" id="7574"/>
    <lineage>
        <taxon>Eukaryota</taxon>
        <taxon>Metazoa</taxon>
        <taxon>Spiralia</taxon>
        <taxon>Lophotrochozoa</taxon>
        <taxon>Brachiopoda</taxon>
        <taxon>Linguliformea</taxon>
        <taxon>Lingulata</taxon>
        <taxon>Lingulida</taxon>
        <taxon>Linguloidea</taxon>
        <taxon>Lingulidae</taxon>
        <taxon>Lingula</taxon>
    </lineage>
</organism>
<gene>
    <name evidence="4" type="primary">LOC106177248</name>
</gene>
<feature type="region of interest" description="Disordered" evidence="1">
    <location>
        <begin position="57"/>
        <end position="108"/>
    </location>
</feature>
<dbReference type="Proteomes" id="UP000085678">
    <property type="component" value="Unplaced"/>
</dbReference>
<dbReference type="AlphaFoldDB" id="A0A1S3JZA4"/>